<dbReference type="Gene3D" id="1.25.40.10">
    <property type="entry name" value="Tetratricopeptide repeat domain"/>
    <property type="match status" value="7"/>
</dbReference>
<accession>A0A8T2TX60</accession>
<evidence type="ECO:0000313" key="4">
    <source>
        <dbReference type="Proteomes" id="UP000825935"/>
    </source>
</evidence>
<name>A0A8T2TX60_CERRI</name>
<dbReference type="GO" id="GO:0009451">
    <property type="term" value="P:RNA modification"/>
    <property type="evidence" value="ECO:0007669"/>
    <property type="project" value="InterPro"/>
</dbReference>
<evidence type="ECO:0008006" key="5">
    <source>
        <dbReference type="Google" id="ProtNLM"/>
    </source>
</evidence>
<feature type="repeat" description="PPR" evidence="2">
    <location>
        <begin position="118"/>
        <end position="152"/>
    </location>
</feature>
<feature type="repeat" description="PPR" evidence="2">
    <location>
        <begin position="320"/>
        <end position="354"/>
    </location>
</feature>
<reference evidence="3" key="1">
    <citation type="submission" date="2021-08" db="EMBL/GenBank/DDBJ databases">
        <title>WGS assembly of Ceratopteris richardii.</title>
        <authorList>
            <person name="Marchant D.B."/>
            <person name="Chen G."/>
            <person name="Jenkins J."/>
            <person name="Shu S."/>
            <person name="Leebens-Mack J."/>
            <person name="Grimwood J."/>
            <person name="Schmutz J."/>
            <person name="Soltis P."/>
            <person name="Soltis D."/>
            <person name="Chen Z.-H."/>
        </authorList>
    </citation>
    <scope>NUCLEOTIDE SEQUENCE</scope>
    <source>
        <strain evidence="3">Whitten #5841</strain>
        <tissue evidence="3">Leaf</tissue>
    </source>
</reference>
<evidence type="ECO:0000313" key="3">
    <source>
        <dbReference type="EMBL" id="KAH7426988.1"/>
    </source>
</evidence>
<protein>
    <recommendedName>
        <fullName evidence="5">Pentatricopeptide repeat-containing protein</fullName>
    </recommendedName>
</protein>
<dbReference type="NCBIfam" id="TIGR00756">
    <property type="entry name" value="PPR"/>
    <property type="match status" value="2"/>
</dbReference>
<dbReference type="InterPro" id="IPR002885">
    <property type="entry name" value="PPR_rpt"/>
</dbReference>
<dbReference type="EMBL" id="CM035415">
    <property type="protein sequence ID" value="KAH7426988.1"/>
    <property type="molecule type" value="Genomic_DNA"/>
</dbReference>
<dbReference type="GO" id="GO:0003723">
    <property type="term" value="F:RNA binding"/>
    <property type="evidence" value="ECO:0007669"/>
    <property type="project" value="InterPro"/>
</dbReference>
<gene>
    <name evidence="3" type="ORF">KP509_10G025400</name>
</gene>
<dbReference type="AlphaFoldDB" id="A0A8T2TX60"/>
<dbReference type="Proteomes" id="UP000825935">
    <property type="component" value="Chromosome 10"/>
</dbReference>
<keyword evidence="1" id="KW-0677">Repeat</keyword>
<dbReference type="OMA" id="CAYESID"/>
<organism evidence="3 4">
    <name type="scientific">Ceratopteris richardii</name>
    <name type="common">Triangle waterfern</name>
    <dbReference type="NCBI Taxonomy" id="49495"/>
    <lineage>
        <taxon>Eukaryota</taxon>
        <taxon>Viridiplantae</taxon>
        <taxon>Streptophyta</taxon>
        <taxon>Embryophyta</taxon>
        <taxon>Tracheophyta</taxon>
        <taxon>Polypodiopsida</taxon>
        <taxon>Polypodiidae</taxon>
        <taxon>Polypodiales</taxon>
        <taxon>Pteridineae</taxon>
        <taxon>Pteridaceae</taxon>
        <taxon>Parkerioideae</taxon>
        <taxon>Ceratopteris</taxon>
    </lineage>
</organism>
<dbReference type="FunFam" id="1.25.40.10:FF:000285">
    <property type="entry name" value="Pentatricopeptide repeat-containing protein, chloroplastic"/>
    <property type="match status" value="1"/>
</dbReference>
<dbReference type="OrthoDB" id="185373at2759"/>
<dbReference type="Pfam" id="PF13041">
    <property type="entry name" value="PPR_2"/>
    <property type="match status" value="3"/>
</dbReference>
<dbReference type="InterPro" id="IPR046960">
    <property type="entry name" value="PPR_At4g14850-like_plant"/>
</dbReference>
<dbReference type="FunFam" id="1.25.40.10:FF:000242">
    <property type="entry name" value="Pentatricopeptide repeat-containing protein"/>
    <property type="match status" value="1"/>
</dbReference>
<dbReference type="EMBL" id="CM035415">
    <property type="protein sequence ID" value="KAH7426985.1"/>
    <property type="molecule type" value="Genomic_DNA"/>
</dbReference>
<dbReference type="InterPro" id="IPR011990">
    <property type="entry name" value="TPR-like_helical_dom_sf"/>
</dbReference>
<comment type="caution">
    <text evidence="3">The sequence shown here is derived from an EMBL/GenBank/DDBJ whole genome shotgun (WGS) entry which is preliminary data.</text>
</comment>
<feature type="repeat" description="PPR" evidence="2">
    <location>
        <begin position="219"/>
        <end position="253"/>
    </location>
</feature>
<keyword evidence="4" id="KW-1185">Reference proteome</keyword>
<feature type="repeat" description="PPR" evidence="2">
    <location>
        <begin position="688"/>
        <end position="722"/>
    </location>
</feature>
<evidence type="ECO:0000256" key="1">
    <source>
        <dbReference type="ARBA" id="ARBA00022737"/>
    </source>
</evidence>
<dbReference type="PANTHER" id="PTHR47926:SF533">
    <property type="entry name" value="DYW DOMAIN-CONTAINING PROTEIN"/>
    <property type="match status" value="1"/>
</dbReference>
<dbReference type="Pfam" id="PF01535">
    <property type="entry name" value="PPR"/>
    <property type="match status" value="6"/>
</dbReference>
<feature type="repeat" description="PPR" evidence="2">
    <location>
        <begin position="789"/>
        <end position="823"/>
    </location>
</feature>
<evidence type="ECO:0000256" key="2">
    <source>
        <dbReference type="PROSITE-ProRule" id="PRU00708"/>
    </source>
</evidence>
<proteinExistence type="predicted"/>
<dbReference type="PANTHER" id="PTHR47926">
    <property type="entry name" value="PENTATRICOPEPTIDE REPEAT-CONTAINING PROTEIN"/>
    <property type="match status" value="1"/>
</dbReference>
<feature type="repeat" description="PPR" evidence="2">
    <location>
        <begin position="587"/>
        <end position="621"/>
    </location>
</feature>
<dbReference type="PROSITE" id="PS51375">
    <property type="entry name" value="PPR"/>
    <property type="match status" value="6"/>
</dbReference>
<sequence>MVIGPLLRDNARLGDSLISVSPLPWKPALLSLRCTSSCSTSNFECLDTSADLSTYTSFVQKIGHAKDLHCGHFLHTFIVMDTPFHSNNYLLSLFVQMYGQCRGLEDAHSVFAQIQEKNVYTWNIILGINAKLGMWWKMREIYHRMLVECCLPDKYTIVSNLSAHVDSERLTECKAMHAGFANTHLEEDMVVGTALMNLYGHTGDTNLATILFVKLHNHDLITCNSLIAVYAQQGKENEAFQLFEHILQQGFLPNRVTFLAVVDACNTSAALFIGKKFHAYVSCTELDLDPFVLTIFISMYGKCDDLGMAVSLFDKLSDRHVVSWNSIISVKAHKGHKDDVFRLFFQMQQEGSLPDKVTFRTILCSFSGYSDLGRGKLIHIYVMSQKFDSDMIIGTALFGMYGRCSDLESARRMFDGMINKDVVAWNAMIALYGGDEHGGNSVLELIDQMQAAGVSADKVTLTSGLSACAGVSIEAAQRLFEKVKERNVAVWNAMLGACENQGYGKLACDLFVQMLEETAPDKVTCLVMLSLYAGMGSTALGMCVHILALYFHYDSDGPLISGLISMYSKCCCLDEAGWIFGRALVKDAVIFNSFITACVDHDRSEELFQVRAQMLQEAMIPDEITFISTLDMCAVQGTLAEAKSVHACIVKSSYLSDVSIATSLFSMYYKCNNLEEALSVFSSIIHHDIISWTAIISATAEQKQSKVVLQLFHQMRNEGMHADNGVYVNVLTACADEAALAEGKSLHSQITHDNLPDDVALGNALINMYTKCGCIKNAKIEFKKMIERDIVSFNIMIAGLAQHGHGIEALLLSAQMQQDGVIPNDYTLSSILCACSHGGLTEEGCACLGIFFDFYSCIPSIENFDCIVDLFGRSGQLEQAKHLLDSVPLQPTCVSYMTLLGAARIQMDICKGADVSQYLIELDSEDAAYYVAVANLYSLVGKIV</sequence>